<dbReference type="Gene3D" id="2.130.10.10">
    <property type="entry name" value="YVTN repeat-like/Quinoprotein amine dehydrogenase"/>
    <property type="match status" value="1"/>
</dbReference>
<sequence>MELAKAADKILDDGIGYSYGRDDDSSDYEEGLYDFMPSWAHDDAGDRPLIPDKTGQELPIPHAALESLMRIFKSRMNAAEMAELTVGAWDPSLKRHPKSTPLSRFRPKLPPLTSTVDKPLAASVFDARCEISSSRSSAPIRFLTGLEGTCLALIGMGGWKNRSPALDYLILNQPLAPSTDFPVNHSYDPGLAGVAFHGAIDEGRRLIFVGDEYRIKSYEWGSPTEVYKKPSPVHTLDSNGLKGPMVILPNGSIIRAGKGRAGVYGIESLPTHGERGNEVIGEEIDIDDFGTMRDDAEEIEPSSGSAPTSYIKFVDQAEFKPHIWQPLISSPSTVICAEYAREEGKYSCTGIDLETGKTTSYYLGHGADISAFSVSQTEPQLFLSAANDGFARLFDSRRPLPVLTFDACGQDEFCEAVAFAHPNGIPIVFTGTHKAEQIKVWDVRARACVYELATGNNSVQSLAWDAPNNCLYAATECEHMDRLGNHHDYRYAKIPKGQRGRTEGLEDDEEYDEDDEDPDCCWPSKAWHKEDYFGYLFDSGDNRIIRYAFKEDPNPSVLPEYGHATVGGDSW</sequence>
<protein>
    <recommendedName>
        <fullName evidence="6">WD40 domain-containing protein</fullName>
    </recommendedName>
</protein>
<organism evidence="4 5">
    <name type="scientific">Thanatephorus cucumeris (strain AG1-IB / isolate 7/3/14)</name>
    <name type="common">Lettuce bottom rot fungus</name>
    <name type="synonym">Rhizoctonia solani</name>
    <dbReference type="NCBI Taxonomy" id="1108050"/>
    <lineage>
        <taxon>Eukaryota</taxon>
        <taxon>Fungi</taxon>
        <taxon>Dikarya</taxon>
        <taxon>Basidiomycota</taxon>
        <taxon>Agaricomycotina</taxon>
        <taxon>Agaricomycetes</taxon>
        <taxon>Cantharellales</taxon>
        <taxon>Ceratobasidiaceae</taxon>
        <taxon>Rhizoctonia</taxon>
        <taxon>Rhizoctonia solani AG-1</taxon>
    </lineage>
</organism>
<evidence type="ECO:0000313" key="4">
    <source>
        <dbReference type="EMBL" id="CEL60378.1"/>
    </source>
</evidence>
<evidence type="ECO:0000256" key="3">
    <source>
        <dbReference type="SAM" id="MobiDB-lite"/>
    </source>
</evidence>
<dbReference type="SMART" id="SM00320">
    <property type="entry name" value="WD40"/>
    <property type="match status" value="2"/>
</dbReference>
<evidence type="ECO:0008006" key="6">
    <source>
        <dbReference type="Google" id="ProtNLM"/>
    </source>
</evidence>
<dbReference type="InterPro" id="IPR015943">
    <property type="entry name" value="WD40/YVTN_repeat-like_dom_sf"/>
</dbReference>
<dbReference type="SUPFAM" id="SSF50978">
    <property type="entry name" value="WD40 repeat-like"/>
    <property type="match status" value="1"/>
</dbReference>
<reference evidence="4 5" key="1">
    <citation type="submission" date="2014-11" db="EMBL/GenBank/DDBJ databases">
        <authorList>
            <person name="Wibberg Daniel"/>
        </authorList>
    </citation>
    <scope>NUCLEOTIDE SEQUENCE [LARGE SCALE GENOMIC DNA]</scope>
    <source>
        <strain evidence="4">Rhizoctonia solani AG1-IB 7/3/14</strain>
    </source>
</reference>
<dbReference type="InterPro" id="IPR036322">
    <property type="entry name" value="WD40_repeat_dom_sf"/>
</dbReference>
<name>A0A0B7FVV1_THACB</name>
<dbReference type="PANTHER" id="PTHR44006">
    <property type="entry name" value="U5 SMALL NUCLEAR RIBONUCLEOPROTEIN 40 KDA PROTEIN"/>
    <property type="match status" value="1"/>
</dbReference>
<gene>
    <name evidence="4" type="ORF">RSOLAG1IB_09596</name>
</gene>
<dbReference type="PANTHER" id="PTHR44006:SF1">
    <property type="entry name" value="U5 SMALL NUCLEAR RIBONUCLEOPROTEIN 40 KDA PROTEIN"/>
    <property type="match status" value="1"/>
</dbReference>
<dbReference type="InterPro" id="IPR052234">
    <property type="entry name" value="U5_snRNP_Component"/>
</dbReference>
<accession>A0A0B7FVV1</accession>
<proteinExistence type="predicted"/>
<feature type="region of interest" description="Disordered" evidence="3">
    <location>
        <begin position="497"/>
        <end position="517"/>
    </location>
</feature>
<dbReference type="Proteomes" id="UP000059188">
    <property type="component" value="Unassembled WGS sequence"/>
</dbReference>
<keyword evidence="2" id="KW-0677">Repeat</keyword>
<dbReference type="OrthoDB" id="548949at2759"/>
<evidence type="ECO:0000313" key="5">
    <source>
        <dbReference type="Proteomes" id="UP000059188"/>
    </source>
</evidence>
<dbReference type="GO" id="GO:0071013">
    <property type="term" value="C:catalytic step 2 spliceosome"/>
    <property type="evidence" value="ECO:0007669"/>
    <property type="project" value="TreeGrafter"/>
</dbReference>
<dbReference type="STRING" id="1108050.A0A0B7FVV1"/>
<keyword evidence="1" id="KW-0853">WD repeat</keyword>
<feature type="compositionally biased region" description="Acidic residues" evidence="3">
    <location>
        <begin position="505"/>
        <end position="517"/>
    </location>
</feature>
<dbReference type="AlphaFoldDB" id="A0A0B7FVV1"/>
<keyword evidence="5" id="KW-1185">Reference proteome</keyword>
<evidence type="ECO:0000256" key="1">
    <source>
        <dbReference type="ARBA" id="ARBA00022574"/>
    </source>
</evidence>
<evidence type="ECO:0000256" key="2">
    <source>
        <dbReference type="ARBA" id="ARBA00022737"/>
    </source>
</evidence>
<dbReference type="EMBL" id="LN679145">
    <property type="protein sequence ID" value="CEL60378.1"/>
    <property type="molecule type" value="Genomic_DNA"/>
</dbReference>
<dbReference type="InterPro" id="IPR001680">
    <property type="entry name" value="WD40_rpt"/>
</dbReference>
<dbReference type="GO" id="GO:0003723">
    <property type="term" value="F:RNA binding"/>
    <property type="evidence" value="ECO:0007669"/>
    <property type="project" value="TreeGrafter"/>
</dbReference>